<dbReference type="EMBL" id="JBHSMZ010000014">
    <property type="protein sequence ID" value="MFC5550310.1"/>
    <property type="molecule type" value="Genomic_DNA"/>
</dbReference>
<dbReference type="Proteomes" id="UP001596086">
    <property type="component" value="Unassembled WGS sequence"/>
</dbReference>
<proteinExistence type="predicted"/>
<protein>
    <recommendedName>
        <fullName evidence="3">DUF2188 domain-containing protein</fullName>
    </recommendedName>
</protein>
<comment type="caution">
    <text evidence="1">The sequence shown here is derived from an EMBL/GenBank/DDBJ whole genome shotgun (WGS) entry which is preliminary data.</text>
</comment>
<evidence type="ECO:0000313" key="1">
    <source>
        <dbReference type="EMBL" id="MFC5550310.1"/>
    </source>
</evidence>
<dbReference type="RefSeq" id="WP_379772711.1">
    <property type="nucleotide sequence ID" value="NZ_JBHSMZ010000014.1"/>
</dbReference>
<evidence type="ECO:0000313" key="2">
    <source>
        <dbReference type="Proteomes" id="UP001596086"/>
    </source>
</evidence>
<sequence length="77" mass="8477">MATQKCWTLKYVAGNPAMFSRVRTDASGPGRRGEVLEAAEKVAANGWRVWVEHAVSGERIFESEVEKAYLQAHQAAA</sequence>
<organism evidence="1 2">
    <name type="scientific">Massilia aerilata</name>
    <dbReference type="NCBI Taxonomy" id="453817"/>
    <lineage>
        <taxon>Bacteria</taxon>
        <taxon>Pseudomonadati</taxon>
        <taxon>Pseudomonadota</taxon>
        <taxon>Betaproteobacteria</taxon>
        <taxon>Burkholderiales</taxon>
        <taxon>Oxalobacteraceae</taxon>
        <taxon>Telluria group</taxon>
        <taxon>Massilia</taxon>
    </lineage>
</organism>
<gene>
    <name evidence="1" type="ORF">ACFPO9_17475</name>
</gene>
<accession>A0ABW0S2Y6</accession>
<keyword evidence="2" id="KW-1185">Reference proteome</keyword>
<evidence type="ECO:0008006" key="3">
    <source>
        <dbReference type="Google" id="ProtNLM"/>
    </source>
</evidence>
<reference evidence="2" key="1">
    <citation type="journal article" date="2019" name="Int. J. Syst. Evol. Microbiol.">
        <title>The Global Catalogue of Microorganisms (GCM) 10K type strain sequencing project: providing services to taxonomists for standard genome sequencing and annotation.</title>
        <authorList>
            <consortium name="The Broad Institute Genomics Platform"/>
            <consortium name="The Broad Institute Genome Sequencing Center for Infectious Disease"/>
            <person name="Wu L."/>
            <person name="Ma J."/>
        </authorList>
    </citation>
    <scope>NUCLEOTIDE SEQUENCE [LARGE SCALE GENOMIC DNA]</scope>
    <source>
        <strain evidence="2">CGMCC 4.5798</strain>
    </source>
</reference>
<name>A0ABW0S2Y6_9BURK</name>